<reference evidence="1 2" key="1">
    <citation type="journal article" date="2021" name="Plant Biotechnol. J.">
        <title>Multi-omics assisted identification of the key and species-specific regulatory components of drought-tolerant mechanisms in Gossypium stocksii.</title>
        <authorList>
            <person name="Yu D."/>
            <person name="Ke L."/>
            <person name="Zhang D."/>
            <person name="Wu Y."/>
            <person name="Sun Y."/>
            <person name="Mei J."/>
            <person name="Sun J."/>
            <person name="Sun Y."/>
        </authorList>
    </citation>
    <scope>NUCLEOTIDE SEQUENCE [LARGE SCALE GENOMIC DNA]</scope>
    <source>
        <strain evidence="2">cv. E1</strain>
        <tissue evidence="1">Leaf</tissue>
    </source>
</reference>
<name>A0A9D3UMJ1_9ROSI</name>
<organism evidence="1 2">
    <name type="scientific">Gossypium stocksii</name>
    <dbReference type="NCBI Taxonomy" id="47602"/>
    <lineage>
        <taxon>Eukaryota</taxon>
        <taxon>Viridiplantae</taxon>
        <taxon>Streptophyta</taxon>
        <taxon>Embryophyta</taxon>
        <taxon>Tracheophyta</taxon>
        <taxon>Spermatophyta</taxon>
        <taxon>Magnoliopsida</taxon>
        <taxon>eudicotyledons</taxon>
        <taxon>Gunneridae</taxon>
        <taxon>Pentapetalae</taxon>
        <taxon>rosids</taxon>
        <taxon>malvids</taxon>
        <taxon>Malvales</taxon>
        <taxon>Malvaceae</taxon>
        <taxon>Malvoideae</taxon>
        <taxon>Gossypium</taxon>
    </lineage>
</organism>
<comment type="caution">
    <text evidence="1">The sequence shown here is derived from an EMBL/GenBank/DDBJ whole genome shotgun (WGS) entry which is preliminary data.</text>
</comment>
<dbReference type="InterPro" id="IPR021109">
    <property type="entry name" value="Peptidase_aspartic_dom_sf"/>
</dbReference>
<proteinExistence type="predicted"/>
<dbReference type="OrthoDB" id="997674at2759"/>
<sequence>MSKEIFEHVELIETRGRAKKASRLRDIWLTLEDRVITLEESVGDVNERVDDRITDGDDALEAMMTTLKEETAELKGELIIYKATLGNGGLVAVAPKPNEFKGARFVRDMDNFLWRMKQYFHAIGIIDDAIKAITTAMYLTDVVKDKTSHGLMFVDIMVTGRELNELVDTGASDLFMSEETTRKLGFKI</sequence>
<dbReference type="Proteomes" id="UP000828251">
    <property type="component" value="Unassembled WGS sequence"/>
</dbReference>
<protein>
    <submittedName>
        <fullName evidence="1">Uncharacterized protein</fullName>
    </submittedName>
</protein>
<accession>A0A9D3UMJ1</accession>
<evidence type="ECO:0000313" key="1">
    <source>
        <dbReference type="EMBL" id="KAH1047685.1"/>
    </source>
</evidence>
<gene>
    <name evidence="1" type="ORF">J1N35_038469</name>
</gene>
<evidence type="ECO:0000313" key="2">
    <source>
        <dbReference type="Proteomes" id="UP000828251"/>
    </source>
</evidence>
<dbReference type="Gene3D" id="2.40.70.10">
    <property type="entry name" value="Acid Proteases"/>
    <property type="match status" value="1"/>
</dbReference>
<dbReference type="AlphaFoldDB" id="A0A9D3UMJ1"/>
<keyword evidence="2" id="KW-1185">Reference proteome</keyword>
<dbReference type="EMBL" id="JAIQCV010000011">
    <property type="protein sequence ID" value="KAH1047685.1"/>
    <property type="molecule type" value="Genomic_DNA"/>
</dbReference>